<protein>
    <recommendedName>
        <fullName evidence="1">Tc1-like transposase DDE domain-containing protein</fullName>
    </recommendedName>
</protein>
<evidence type="ECO:0000313" key="2">
    <source>
        <dbReference type="EMBL" id="KAH3838607.1"/>
    </source>
</evidence>
<reference evidence="2" key="1">
    <citation type="journal article" date="2019" name="bioRxiv">
        <title>The Genome of the Zebra Mussel, Dreissena polymorpha: A Resource for Invasive Species Research.</title>
        <authorList>
            <person name="McCartney M.A."/>
            <person name="Auch B."/>
            <person name="Kono T."/>
            <person name="Mallez S."/>
            <person name="Zhang Y."/>
            <person name="Obille A."/>
            <person name="Becker A."/>
            <person name="Abrahante J.E."/>
            <person name="Garbe J."/>
            <person name="Badalamenti J.P."/>
            <person name="Herman A."/>
            <person name="Mangelson H."/>
            <person name="Liachko I."/>
            <person name="Sullivan S."/>
            <person name="Sone E.D."/>
            <person name="Koren S."/>
            <person name="Silverstein K.A.T."/>
            <person name="Beckman K.B."/>
            <person name="Gohl D.M."/>
        </authorList>
    </citation>
    <scope>NUCLEOTIDE SEQUENCE</scope>
    <source>
        <strain evidence="2">Duluth1</strain>
        <tissue evidence="2">Whole animal</tissue>
    </source>
</reference>
<gene>
    <name evidence="2" type="ORF">DPMN_112016</name>
</gene>
<dbReference type="AlphaFoldDB" id="A0A9D4QQA3"/>
<dbReference type="InterPro" id="IPR036397">
    <property type="entry name" value="RNaseH_sf"/>
</dbReference>
<dbReference type="EMBL" id="JAIWYP010000004">
    <property type="protein sequence ID" value="KAH3838607.1"/>
    <property type="molecule type" value="Genomic_DNA"/>
</dbReference>
<feature type="domain" description="Tc1-like transposase DDE" evidence="1">
    <location>
        <begin position="15"/>
        <end position="50"/>
    </location>
</feature>
<dbReference type="Gene3D" id="3.30.420.10">
    <property type="entry name" value="Ribonuclease H-like superfamily/Ribonuclease H"/>
    <property type="match status" value="1"/>
</dbReference>
<accession>A0A9D4QQA3</accession>
<organism evidence="2 3">
    <name type="scientific">Dreissena polymorpha</name>
    <name type="common">Zebra mussel</name>
    <name type="synonym">Mytilus polymorpha</name>
    <dbReference type="NCBI Taxonomy" id="45954"/>
    <lineage>
        <taxon>Eukaryota</taxon>
        <taxon>Metazoa</taxon>
        <taxon>Spiralia</taxon>
        <taxon>Lophotrochozoa</taxon>
        <taxon>Mollusca</taxon>
        <taxon>Bivalvia</taxon>
        <taxon>Autobranchia</taxon>
        <taxon>Heteroconchia</taxon>
        <taxon>Euheterodonta</taxon>
        <taxon>Imparidentia</taxon>
        <taxon>Neoheterodontei</taxon>
        <taxon>Myida</taxon>
        <taxon>Dreissenoidea</taxon>
        <taxon>Dreissenidae</taxon>
        <taxon>Dreissena</taxon>
    </lineage>
</organism>
<dbReference type="Pfam" id="PF13358">
    <property type="entry name" value="DDE_3"/>
    <property type="match status" value="1"/>
</dbReference>
<dbReference type="InterPro" id="IPR038717">
    <property type="entry name" value="Tc1-like_DDE_dom"/>
</dbReference>
<comment type="caution">
    <text evidence="2">The sequence shown here is derived from an EMBL/GenBank/DDBJ whole genome shotgun (WGS) entry which is preliminary data.</text>
</comment>
<sequence length="68" mass="7905">MVQDFMQDKGINWVDNWPSKSPDLNPIEMVWVALKRHIYSQKCTTVDELIAAILAYWEKELSAETCCT</sequence>
<evidence type="ECO:0000259" key="1">
    <source>
        <dbReference type="Pfam" id="PF13358"/>
    </source>
</evidence>
<name>A0A9D4QQA3_DREPO</name>
<reference evidence="2" key="2">
    <citation type="submission" date="2020-11" db="EMBL/GenBank/DDBJ databases">
        <authorList>
            <person name="McCartney M.A."/>
            <person name="Auch B."/>
            <person name="Kono T."/>
            <person name="Mallez S."/>
            <person name="Becker A."/>
            <person name="Gohl D.M."/>
            <person name="Silverstein K.A.T."/>
            <person name="Koren S."/>
            <person name="Bechman K.B."/>
            <person name="Herman A."/>
            <person name="Abrahante J.E."/>
            <person name="Garbe J."/>
        </authorList>
    </citation>
    <scope>NUCLEOTIDE SEQUENCE</scope>
    <source>
        <strain evidence="2">Duluth1</strain>
        <tissue evidence="2">Whole animal</tissue>
    </source>
</reference>
<evidence type="ECO:0000313" key="3">
    <source>
        <dbReference type="Proteomes" id="UP000828390"/>
    </source>
</evidence>
<keyword evidence="3" id="KW-1185">Reference proteome</keyword>
<proteinExistence type="predicted"/>
<dbReference type="Proteomes" id="UP000828390">
    <property type="component" value="Unassembled WGS sequence"/>
</dbReference>
<dbReference type="GO" id="GO:0003676">
    <property type="term" value="F:nucleic acid binding"/>
    <property type="evidence" value="ECO:0007669"/>
    <property type="project" value="InterPro"/>
</dbReference>